<keyword evidence="3" id="KW-1185">Reference proteome</keyword>
<organism evidence="2 3">
    <name type="scientific">Blastochloris viridis</name>
    <name type="common">Rhodopseudomonas viridis</name>
    <dbReference type="NCBI Taxonomy" id="1079"/>
    <lineage>
        <taxon>Bacteria</taxon>
        <taxon>Pseudomonadati</taxon>
        <taxon>Pseudomonadota</taxon>
        <taxon>Alphaproteobacteria</taxon>
        <taxon>Hyphomicrobiales</taxon>
        <taxon>Blastochloridaceae</taxon>
        <taxon>Blastochloris</taxon>
    </lineage>
</organism>
<keyword evidence="2" id="KW-0808">Transferase</keyword>
<dbReference type="AlphaFoldDB" id="A0A0N7IUP6"/>
<dbReference type="PANTHER" id="PTHR34203:SF15">
    <property type="entry name" value="SLL1173 PROTEIN"/>
    <property type="match status" value="1"/>
</dbReference>
<proteinExistence type="predicted"/>
<evidence type="ECO:0000313" key="2">
    <source>
        <dbReference type="EMBL" id="CUU42605.1"/>
    </source>
</evidence>
<dbReference type="Pfam" id="PF05050">
    <property type="entry name" value="Methyltransf_21"/>
    <property type="match status" value="1"/>
</dbReference>
<feature type="domain" description="Methyltransferase FkbM" evidence="1">
    <location>
        <begin position="93"/>
        <end position="258"/>
    </location>
</feature>
<dbReference type="STRING" id="1079.BVIR_2173"/>
<dbReference type="InterPro" id="IPR006342">
    <property type="entry name" value="FkbM_mtfrase"/>
</dbReference>
<dbReference type="SUPFAM" id="SSF53335">
    <property type="entry name" value="S-adenosyl-L-methionine-dependent methyltransferases"/>
    <property type="match status" value="1"/>
</dbReference>
<name>A0A0N7IUP6_BLAVI</name>
<dbReference type="OrthoDB" id="9814604at2"/>
<keyword evidence="2" id="KW-0489">Methyltransferase</keyword>
<gene>
    <name evidence="2" type="ORF">BVIRIDIS_16180</name>
</gene>
<sequence length="279" mass="30298">MATPSLLVRGTGRLIRATGDRMSGRIAGFLESVANRVTQRPFEATVDCTIGACNFRMVARNKKTFNRAKKTALREPDTVNWLNSIPDGAVLWDIGANVGVFTLYAAVARGAEVIAFEPSAANYYLLNRNIELNALDGRVRALCLAVARHPGIDTLNMITTDFGGALSAFGTTTDSFGAEFQPAFRQGMVSFSLDDLAKSQLPFPSHIKIDVDGIEKDIVEGGPAFFRDPRLRSAIIELDPARPDLVDAVGEMMRSYGFCSKASYGAVARRVANVVFDRP</sequence>
<dbReference type="GO" id="GO:0032259">
    <property type="term" value="P:methylation"/>
    <property type="evidence" value="ECO:0007669"/>
    <property type="project" value="UniProtKB-KW"/>
</dbReference>
<evidence type="ECO:0000313" key="3">
    <source>
        <dbReference type="Proteomes" id="UP000065734"/>
    </source>
</evidence>
<protein>
    <submittedName>
        <fullName evidence="2">Methyltransferase, FkbM family</fullName>
    </submittedName>
</protein>
<dbReference type="GO" id="GO:0008168">
    <property type="term" value="F:methyltransferase activity"/>
    <property type="evidence" value="ECO:0007669"/>
    <property type="project" value="UniProtKB-KW"/>
</dbReference>
<dbReference type="Proteomes" id="UP000065734">
    <property type="component" value="Chromosome I"/>
</dbReference>
<accession>A0A0N7IUP6</accession>
<dbReference type="EMBL" id="LN907867">
    <property type="protein sequence ID" value="CUU42605.1"/>
    <property type="molecule type" value="Genomic_DNA"/>
</dbReference>
<dbReference type="InterPro" id="IPR052514">
    <property type="entry name" value="SAM-dependent_MTase"/>
</dbReference>
<evidence type="ECO:0000259" key="1">
    <source>
        <dbReference type="Pfam" id="PF05050"/>
    </source>
</evidence>
<dbReference type="InterPro" id="IPR029063">
    <property type="entry name" value="SAM-dependent_MTases_sf"/>
</dbReference>
<dbReference type="PANTHER" id="PTHR34203">
    <property type="entry name" value="METHYLTRANSFERASE, FKBM FAMILY PROTEIN"/>
    <property type="match status" value="1"/>
</dbReference>
<dbReference type="Gene3D" id="3.40.50.150">
    <property type="entry name" value="Vaccinia Virus protein VP39"/>
    <property type="match status" value="1"/>
</dbReference>
<dbReference type="NCBIfam" id="TIGR01444">
    <property type="entry name" value="fkbM_fam"/>
    <property type="match status" value="1"/>
</dbReference>
<dbReference type="RefSeq" id="WP_082416992.1">
    <property type="nucleotide sequence ID" value="NZ_AP014854.2"/>
</dbReference>
<reference evidence="3" key="1">
    <citation type="journal article" date="2016" name="Genome Announc.">
        <title>Revised genome sequence of the purple photosynthetic bacterium Blastochloris viridis.</title>
        <authorList>
            <person name="Liu L.N."/>
            <person name="Faulkner M."/>
            <person name="Liu X."/>
            <person name="Huang F."/>
            <person name="Darby A.C."/>
            <person name="Hall N."/>
        </authorList>
    </citation>
    <scope>NUCLEOTIDE SEQUENCE [LARGE SCALE GENOMIC DNA]</scope>
    <source>
        <strain evidence="3">ATCC 19567 / DSM 133 / F</strain>
    </source>
</reference>
<dbReference type="KEGG" id="bvr:BVIR_2173"/>